<keyword evidence="4" id="KW-1185">Reference proteome</keyword>
<evidence type="ECO:0000256" key="1">
    <source>
        <dbReference type="SAM" id="MobiDB-lite"/>
    </source>
</evidence>
<evidence type="ECO:0000313" key="4">
    <source>
        <dbReference type="Proteomes" id="UP000076722"/>
    </source>
</evidence>
<proteinExistence type="predicted"/>
<name>A0A164SA22_9AGAM</name>
<dbReference type="EMBL" id="KV419416">
    <property type="protein sequence ID" value="KZS91282.1"/>
    <property type="molecule type" value="Genomic_DNA"/>
</dbReference>
<feature type="region of interest" description="Disordered" evidence="1">
    <location>
        <begin position="164"/>
        <end position="291"/>
    </location>
</feature>
<accession>A0A164SA22</accession>
<feature type="region of interest" description="Disordered" evidence="1">
    <location>
        <begin position="54"/>
        <end position="107"/>
    </location>
</feature>
<dbReference type="AlphaFoldDB" id="A0A164SA22"/>
<dbReference type="Proteomes" id="UP000076722">
    <property type="component" value="Unassembled WGS sequence"/>
</dbReference>
<feature type="region of interest" description="Disordered" evidence="1">
    <location>
        <begin position="1"/>
        <end position="24"/>
    </location>
</feature>
<evidence type="ECO:0000259" key="2">
    <source>
        <dbReference type="Pfam" id="PF13259"/>
    </source>
</evidence>
<organism evidence="3 4">
    <name type="scientific">Sistotremastrum niveocremeum HHB9708</name>
    <dbReference type="NCBI Taxonomy" id="1314777"/>
    <lineage>
        <taxon>Eukaryota</taxon>
        <taxon>Fungi</taxon>
        <taxon>Dikarya</taxon>
        <taxon>Basidiomycota</taxon>
        <taxon>Agaricomycotina</taxon>
        <taxon>Agaricomycetes</taxon>
        <taxon>Sistotremastrales</taxon>
        <taxon>Sistotremastraceae</taxon>
        <taxon>Sertulicium</taxon>
        <taxon>Sertulicium niveocremeum</taxon>
    </lineage>
</organism>
<gene>
    <name evidence="3" type="ORF">SISNIDRAFT_456893</name>
</gene>
<dbReference type="Pfam" id="PF13259">
    <property type="entry name" value="clamp_Gag1-like"/>
    <property type="match status" value="1"/>
</dbReference>
<sequence>MSLILSQTILGMPSPPSHDQNHSNFYTSPSYNLLNPHSLFPPTSTSVLFISQPNSFDEMPHSKPENKLPPPGPDHYEARRLRWVTPKSSKSPNQKSREDPSQNSSRTRIVELLDAPDAIYNEDTWNSGLKSIWKGLSAGSKLRKRLPLSLVLKIVQAGWVRDGTWPVGQVAPSSSSSTSEDRESNNPERTPPTKKTPRSREKSHNKRDSNGNVEAWMLNPDHPNNSPGPVTPADEPSSWPVDVERPDDLDDLEDGGRGEGSSQVIDGGPGTSGVGDEDGTTREGTIDDVEE</sequence>
<dbReference type="InterPro" id="IPR025124">
    <property type="entry name" value="Gag1-like_clamp"/>
</dbReference>
<reference evidence="3 4" key="1">
    <citation type="journal article" date="2016" name="Mol. Biol. Evol.">
        <title>Comparative Genomics of Early-Diverging Mushroom-Forming Fungi Provides Insights into the Origins of Lignocellulose Decay Capabilities.</title>
        <authorList>
            <person name="Nagy L.G."/>
            <person name="Riley R."/>
            <person name="Tritt A."/>
            <person name="Adam C."/>
            <person name="Daum C."/>
            <person name="Floudas D."/>
            <person name="Sun H."/>
            <person name="Yadav J.S."/>
            <person name="Pangilinan J."/>
            <person name="Larsson K.H."/>
            <person name="Matsuura K."/>
            <person name="Barry K."/>
            <person name="Labutti K."/>
            <person name="Kuo R."/>
            <person name="Ohm R.A."/>
            <person name="Bhattacharya S.S."/>
            <person name="Shirouzu T."/>
            <person name="Yoshinaga Y."/>
            <person name="Martin F.M."/>
            <person name="Grigoriev I.V."/>
            <person name="Hibbett D.S."/>
        </authorList>
    </citation>
    <scope>NUCLEOTIDE SEQUENCE [LARGE SCALE GENOMIC DNA]</scope>
    <source>
        <strain evidence="3 4">HHB9708</strain>
    </source>
</reference>
<protein>
    <recommendedName>
        <fullName evidence="2">Gag1-like clamp domain-containing protein</fullName>
    </recommendedName>
</protein>
<feature type="compositionally biased region" description="Basic and acidic residues" evidence="1">
    <location>
        <begin position="198"/>
        <end position="209"/>
    </location>
</feature>
<feature type="domain" description="Gag1-like clamp" evidence="2">
    <location>
        <begin position="72"/>
        <end position="166"/>
    </location>
</feature>
<evidence type="ECO:0000313" key="3">
    <source>
        <dbReference type="EMBL" id="KZS91282.1"/>
    </source>
</evidence>
<dbReference type="OrthoDB" id="3366194at2759"/>